<keyword evidence="3" id="KW-1185">Reference proteome</keyword>
<dbReference type="WBParaSite" id="Csp11.Scaffold630.g20389.t2">
    <property type="protein sequence ID" value="Csp11.Scaffold630.g20389.t2"/>
    <property type="gene ID" value="Csp11.Scaffold630.g20389"/>
</dbReference>
<dbReference type="InterPro" id="IPR001304">
    <property type="entry name" value="C-type_lectin-like"/>
</dbReference>
<accession>A0A1I7UXR1</accession>
<reference evidence="4" key="1">
    <citation type="submission" date="2016-11" db="UniProtKB">
        <authorList>
            <consortium name="WormBaseParasite"/>
        </authorList>
    </citation>
    <scope>IDENTIFICATION</scope>
</reference>
<dbReference type="PANTHER" id="PTHR23124">
    <property type="entry name" value="C-TYPE LECTIN DOMAIN-CONTAINING PROTEIN-RELATED-RELATED"/>
    <property type="match status" value="1"/>
</dbReference>
<dbReference type="Proteomes" id="UP000095282">
    <property type="component" value="Unplaced"/>
</dbReference>
<dbReference type="PROSITE" id="PS50041">
    <property type="entry name" value="C_TYPE_LECTIN_2"/>
    <property type="match status" value="1"/>
</dbReference>
<dbReference type="InterPro" id="IPR016187">
    <property type="entry name" value="CTDL_fold"/>
</dbReference>
<dbReference type="CDD" id="cd00037">
    <property type="entry name" value="CLECT"/>
    <property type="match status" value="1"/>
</dbReference>
<dbReference type="InterPro" id="IPR016186">
    <property type="entry name" value="C-type_lectin-like/link_sf"/>
</dbReference>
<protein>
    <submittedName>
        <fullName evidence="4">C-type lectin domain-containing protein</fullName>
    </submittedName>
</protein>
<name>A0A1I7UXR1_9PELO</name>
<evidence type="ECO:0000313" key="3">
    <source>
        <dbReference type="Proteomes" id="UP000095282"/>
    </source>
</evidence>
<dbReference type="PANTHER" id="PTHR23124:SF44">
    <property type="entry name" value="C-TYPE LECTIN DOMAIN-CONTAINING PROTEIN"/>
    <property type="match status" value="1"/>
</dbReference>
<evidence type="ECO:0000259" key="2">
    <source>
        <dbReference type="PROSITE" id="PS50041"/>
    </source>
</evidence>
<feature type="compositionally biased region" description="Gly residues" evidence="1">
    <location>
        <begin position="59"/>
        <end position="70"/>
    </location>
</feature>
<dbReference type="eggNOG" id="KOG4297">
    <property type="taxonomic scope" value="Eukaryota"/>
</dbReference>
<evidence type="ECO:0000256" key="1">
    <source>
        <dbReference type="SAM" id="MobiDB-lite"/>
    </source>
</evidence>
<evidence type="ECO:0000313" key="4">
    <source>
        <dbReference type="WBParaSite" id="Csp11.Scaffold630.g20389.t2"/>
    </source>
</evidence>
<proteinExistence type="predicted"/>
<sequence length="265" mass="28795">MKLRFLVTFRSIKSRKYDNELIEMVSRVFILLLGLITVSAIDFGSDSSSCEDDDHHGGGGHNHGGGNGGNNNGCPRGWRRFTRSSGGWCIRVYSQTNIEFSSAASACSNRNAVLSGIQDSSEMDYISQSASRNLASSTGSLWIGAKRTAACARSKLTATCSKTVSCFREKRMKKILKIFKTSFYWTDSVTTGTAGFSWLDGSQPDNALGGNQDCIAFFFAPSTTRIANVNWFPGAMDDVNCVSSQFNSIPQRRIQGYVCGKAASS</sequence>
<dbReference type="Gene3D" id="3.10.100.10">
    <property type="entry name" value="Mannose-Binding Protein A, subunit A"/>
    <property type="match status" value="1"/>
</dbReference>
<dbReference type="STRING" id="1561998.A0A1I7UXR1"/>
<organism evidence="3 4">
    <name type="scientific">Caenorhabditis tropicalis</name>
    <dbReference type="NCBI Taxonomy" id="1561998"/>
    <lineage>
        <taxon>Eukaryota</taxon>
        <taxon>Metazoa</taxon>
        <taxon>Ecdysozoa</taxon>
        <taxon>Nematoda</taxon>
        <taxon>Chromadorea</taxon>
        <taxon>Rhabditida</taxon>
        <taxon>Rhabditina</taxon>
        <taxon>Rhabditomorpha</taxon>
        <taxon>Rhabditoidea</taxon>
        <taxon>Rhabditidae</taxon>
        <taxon>Peloderinae</taxon>
        <taxon>Caenorhabditis</taxon>
    </lineage>
</organism>
<dbReference type="AlphaFoldDB" id="A0A1I7UXR1"/>
<dbReference type="SUPFAM" id="SSF56436">
    <property type="entry name" value="C-type lectin-like"/>
    <property type="match status" value="1"/>
</dbReference>
<feature type="domain" description="C-type lectin" evidence="2">
    <location>
        <begin position="85"/>
        <end position="241"/>
    </location>
</feature>
<dbReference type="SMART" id="SM00034">
    <property type="entry name" value="CLECT"/>
    <property type="match status" value="1"/>
</dbReference>
<feature type="region of interest" description="Disordered" evidence="1">
    <location>
        <begin position="51"/>
        <end position="70"/>
    </location>
</feature>